<proteinExistence type="predicted"/>
<keyword evidence="1" id="KW-0560">Oxidoreductase</keyword>
<dbReference type="InterPro" id="IPR036291">
    <property type="entry name" value="NAD(P)-bd_dom_sf"/>
</dbReference>
<sequence>MTVFGRRRSFKPSRDLPNLSGRVILVSGANTGIGFETVRNLAIRGATVYLGSRSEENGKAAVARLKELGIGPGKVVYVFCDLSTPTLATRSAEEFLDIEGRLDVLINNAACHIGTFQFTMTLLPLLKKTANLPNSDVRIITLSSAGHVAGPAANPNLDFSTLDPFKESHSDDLMPFMSRYFLSKLANILFSSALQKRVPENIICIAVHPGAVKKMLLFGTKFNPENDLLDLTGKVVFITGANTGIGFTTAKHLARKGAKVYVGARTESKGQDAIERLQAEGIGSGQVIYHECDVSTPQQAKASAMEFMRREDRLDILSITQMMMVNYIGVFVLTTTLLALLEKTAQEPNADVRIVALSSDAHTRGPAANPDIRFNNLDEFKKTHDKENIPYFARYFVSKLALTLFNNTLQRRVSPNIVCISLHPGLVHTSLADKVKYPRLANFALSIVAKTPEEGCYTTLFAAASPKVKAEPEKYKATYLTPVGVIDKANPNALKHDLQDELWATTEKYLQDIGL</sequence>
<dbReference type="Proteomes" id="UP000284842">
    <property type="component" value="Unassembled WGS sequence"/>
</dbReference>
<dbReference type="PANTHER" id="PTHR43157:SF31">
    <property type="entry name" value="PHOSPHATIDYLINOSITOL-GLYCAN BIOSYNTHESIS CLASS F PROTEIN"/>
    <property type="match status" value="1"/>
</dbReference>
<evidence type="ECO:0000256" key="1">
    <source>
        <dbReference type="ARBA" id="ARBA00023002"/>
    </source>
</evidence>
<evidence type="ECO:0008006" key="4">
    <source>
        <dbReference type="Google" id="ProtNLM"/>
    </source>
</evidence>
<dbReference type="SUPFAM" id="SSF51735">
    <property type="entry name" value="NAD(P)-binding Rossmann-fold domains"/>
    <property type="match status" value="2"/>
</dbReference>
<dbReference type="InParanoid" id="A0A409YZ57"/>
<reference evidence="2 3" key="1">
    <citation type="journal article" date="2018" name="Evol. Lett.">
        <title>Horizontal gene cluster transfer increased hallucinogenic mushroom diversity.</title>
        <authorList>
            <person name="Reynolds H.T."/>
            <person name="Vijayakumar V."/>
            <person name="Gluck-Thaler E."/>
            <person name="Korotkin H.B."/>
            <person name="Matheny P.B."/>
            <person name="Slot J.C."/>
        </authorList>
    </citation>
    <scope>NUCLEOTIDE SEQUENCE [LARGE SCALE GENOMIC DNA]</scope>
    <source>
        <strain evidence="2 3">2629</strain>
    </source>
</reference>
<comment type="caution">
    <text evidence="2">The sequence shown here is derived from an EMBL/GenBank/DDBJ whole genome shotgun (WGS) entry which is preliminary data.</text>
</comment>
<protein>
    <recommendedName>
        <fullName evidence="4">NAD(P)-binding protein</fullName>
    </recommendedName>
</protein>
<dbReference type="EMBL" id="NHTK01000024">
    <property type="protein sequence ID" value="PPR08291.1"/>
    <property type="molecule type" value="Genomic_DNA"/>
</dbReference>
<keyword evidence="3" id="KW-1185">Reference proteome</keyword>
<dbReference type="OrthoDB" id="191139at2759"/>
<dbReference type="GO" id="GO:0016491">
    <property type="term" value="F:oxidoreductase activity"/>
    <property type="evidence" value="ECO:0007669"/>
    <property type="project" value="UniProtKB-KW"/>
</dbReference>
<dbReference type="PRINTS" id="PR00081">
    <property type="entry name" value="GDHRDH"/>
</dbReference>
<name>A0A409YZ57_9AGAR</name>
<evidence type="ECO:0000313" key="2">
    <source>
        <dbReference type="EMBL" id="PPR08291.1"/>
    </source>
</evidence>
<dbReference type="InterPro" id="IPR002347">
    <property type="entry name" value="SDR_fam"/>
</dbReference>
<dbReference type="PANTHER" id="PTHR43157">
    <property type="entry name" value="PHOSPHATIDYLINOSITOL-GLYCAN BIOSYNTHESIS CLASS F PROTEIN-RELATED"/>
    <property type="match status" value="1"/>
</dbReference>
<gene>
    <name evidence="2" type="ORF">CVT24_002449</name>
</gene>
<dbReference type="STRING" id="181874.A0A409YZ57"/>
<accession>A0A409YZ57</accession>
<dbReference type="Pfam" id="PF00106">
    <property type="entry name" value="adh_short"/>
    <property type="match status" value="2"/>
</dbReference>
<evidence type="ECO:0000313" key="3">
    <source>
        <dbReference type="Proteomes" id="UP000284842"/>
    </source>
</evidence>
<dbReference type="AlphaFoldDB" id="A0A409YZ57"/>
<dbReference type="Gene3D" id="3.40.50.720">
    <property type="entry name" value="NAD(P)-binding Rossmann-like Domain"/>
    <property type="match status" value="3"/>
</dbReference>
<organism evidence="2 3">
    <name type="scientific">Panaeolus cyanescens</name>
    <dbReference type="NCBI Taxonomy" id="181874"/>
    <lineage>
        <taxon>Eukaryota</taxon>
        <taxon>Fungi</taxon>
        <taxon>Dikarya</taxon>
        <taxon>Basidiomycota</taxon>
        <taxon>Agaricomycotina</taxon>
        <taxon>Agaricomycetes</taxon>
        <taxon>Agaricomycetidae</taxon>
        <taxon>Agaricales</taxon>
        <taxon>Agaricineae</taxon>
        <taxon>Galeropsidaceae</taxon>
        <taxon>Panaeolus</taxon>
    </lineage>
</organism>